<evidence type="ECO:0000256" key="2">
    <source>
        <dbReference type="SAM" id="MobiDB-lite"/>
    </source>
</evidence>
<accession>A0A9X4RMJ9</accession>
<feature type="region of interest" description="Disordered" evidence="2">
    <location>
        <begin position="128"/>
        <end position="163"/>
    </location>
</feature>
<dbReference type="RefSeq" id="WP_307633228.1">
    <property type="nucleotide sequence ID" value="NZ_JAPHEH010000001.1"/>
</dbReference>
<name>A0A9X4RMJ9_9BACT</name>
<keyword evidence="5" id="KW-1185">Reference proteome</keyword>
<dbReference type="EMBL" id="JAPHEH010000001">
    <property type="protein sequence ID" value="MDG4476258.1"/>
    <property type="molecule type" value="Genomic_DNA"/>
</dbReference>
<dbReference type="Proteomes" id="UP001154240">
    <property type="component" value="Unassembled WGS sequence"/>
</dbReference>
<proteinExistence type="predicted"/>
<evidence type="ECO:0000313" key="4">
    <source>
        <dbReference type="EMBL" id="MDG4476258.1"/>
    </source>
</evidence>
<dbReference type="InterPro" id="IPR001789">
    <property type="entry name" value="Sig_transdc_resp-reg_receiver"/>
</dbReference>
<evidence type="ECO:0000313" key="5">
    <source>
        <dbReference type="Proteomes" id="UP001154240"/>
    </source>
</evidence>
<dbReference type="Pfam" id="PF00072">
    <property type="entry name" value="Response_reg"/>
    <property type="match status" value="1"/>
</dbReference>
<reference evidence="4" key="2">
    <citation type="submission" date="2022-10" db="EMBL/GenBank/DDBJ databases">
        <authorList>
            <person name="Aronson H.S."/>
        </authorList>
    </citation>
    <scope>NUCLEOTIDE SEQUENCE</scope>
    <source>
        <strain evidence="4">RS19-109</strain>
    </source>
</reference>
<gene>
    <name evidence="4" type="ORF">OLX77_08830</name>
</gene>
<evidence type="ECO:0000259" key="3">
    <source>
        <dbReference type="PROSITE" id="PS50110"/>
    </source>
</evidence>
<evidence type="ECO:0000256" key="1">
    <source>
        <dbReference type="PROSITE-ProRule" id="PRU00169"/>
    </source>
</evidence>
<feature type="modified residue" description="4-aspartylphosphate" evidence="1">
    <location>
        <position position="59"/>
    </location>
</feature>
<dbReference type="GO" id="GO:0000160">
    <property type="term" value="P:phosphorelay signal transduction system"/>
    <property type="evidence" value="ECO:0007669"/>
    <property type="project" value="InterPro"/>
</dbReference>
<dbReference type="InterPro" id="IPR011006">
    <property type="entry name" value="CheY-like_superfamily"/>
</dbReference>
<dbReference type="Gene3D" id="3.40.50.2300">
    <property type="match status" value="1"/>
</dbReference>
<sequence>MRTRHILLAERKPNLQHSLGLMLKQADYRVQLTDTTEEALTMLKGLHNTPLSIDLFIADLDTGTEEVCRLFMQSLSANDITTPYLVLAEELCDKTLDAFKNHGCLGCITKPFEPQTLLRSVHNALEQLSSQERLPPERKPLQPNTKSAIKEQPSHLQGEQSCKTSSYENGFRFFSLRGFW</sequence>
<protein>
    <submittedName>
        <fullName evidence="4">Response regulator</fullName>
    </submittedName>
</protein>
<feature type="domain" description="Response regulatory" evidence="3">
    <location>
        <begin position="5"/>
        <end position="125"/>
    </location>
</feature>
<organism evidence="4 5">
    <name type="scientific">Thiovibrio frasassiensis</name>
    <dbReference type="NCBI Taxonomy" id="2984131"/>
    <lineage>
        <taxon>Bacteria</taxon>
        <taxon>Pseudomonadati</taxon>
        <taxon>Thermodesulfobacteriota</taxon>
        <taxon>Desulfobulbia</taxon>
        <taxon>Desulfobulbales</taxon>
        <taxon>Thiovibrionaceae</taxon>
        <taxon>Thiovibrio</taxon>
    </lineage>
</organism>
<keyword evidence="1" id="KW-0597">Phosphoprotein</keyword>
<reference evidence="4" key="1">
    <citation type="journal article" date="2022" name="bioRxiv">
        <title>Thiovibrio frasassiensisgen. nov., sp. nov., an autotrophic, elemental sulfur disproportionating bacterium isolated from sulfidic karst sediment, and proposal of Thiovibrionaceae fam. nov.</title>
        <authorList>
            <person name="Aronson H."/>
            <person name="Thomas C."/>
            <person name="Bhattacharyya M."/>
            <person name="Eckstein S."/>
            <person name="Jensen S."/>
            <person name="Barco R."/>
            <person name="Macalady J."/>
            <person name="Amend J."/>
        </authorList>
    </citation>
    <scope>NUCLEOTIDE SEQUENCE</scope>
    <source>
        <strain evidence="4">RS19-109</strain>
    </source>
</reference>
<dbReference type="AlphaFoldDB" id="A0A9X4RMJ9"/>
<dbReference type="PROSITE" id="PS50110">
    <property type="entry name" value="RESPONSE_REGULATORY"/>
    <property type="match status" value="1"/>
</dbReference>
<feature type="compositionally biased region" description="Polar residues" evidence="2">
    <location>
        <begin position="154"/>
        <end position="163"/>
    </location>
</feature>
<dbReference type="SUPFAM" id="SSF52172">
    <property type="entry name" value="CheY-like"/>
    <property type="match status" value="1"/>
</dbReference>
<comment type="caution">
    <text evidence="4">The sequence shown here is derived from an EMBL/GenBank/DDBJ whole genome shotgun (WGS) entry which is preliminary data.</text>
</comment>